<evidence type="ECO:0000256" key="5">
    <source>
        <dbReference type="SAM" id="MobiDB-lite"/>
    </source>
</evidence>
<dbReference type="GO" id="GO:0008168">
    <property type="term" value="F:methyltransferase activity"/>
    <property type="evidence" value="ECO:0007669"/>
    <property type="project" value="UniProtKB-KW"/>
</dbReference>
<dbReference type="Pfam" id="PF06253">
    <property type="entry name" value="MTTB"/>
    <property type="match status" value="1"/>
</dbReference>
<keyword evidence="7" id="KW-1185">Reference proteome</keyword>
<keyword evidence="2 6" id="KW-0489">Methyltransferase</keyword>
<dbReference type="InterPro" id="IPR010426">
    <property type="entry name" value="MTTB_MeTrfase"/>
</dbReference>
<dbReference type="GO" id="GO:0032259">
    <property type="term" value="P:methylation"/>
    <property type="evidence" value="ECO:0007669"/>
    <property type="project" value="UniProtKB-KW"/>
</dbReference>
<evidence type="ECO:0000256" key="1">
    <source>
        <dbReference type="ARBA" id="ARBA00007137"/>
    </source>
</evidence>
<dbReference type="EMBL" id="FWZX01000006">
    <property type="protein sequence ID" value="SMF16621.1"/>
    <property type="molecule type" value="Genomic_DNA"/>
</dbReference>
<gene>
    <name evidence="6" type="ORF">SAMN05428998_10660</name>
</gene>
<evidence type="ECO:0000256" key="4">
    <source>
        <dbReference type="PIRNR" id="PIRNR037567"/>
    </source>
</evidence>
<accession>A0A1Y6BKN5</accession>
<dbReference type="InterPro" id="IPR038601">
    <property type="entry name" value="MttB-like_sf"/>
</dbReference>
<name>A0A1Y6BKN5_9PROT</name>
<sequence>MDRSSGRRRGSGRERRSVGAFSQMPWSPPSNPYAPLDVISADQVEAIHNASLEVLEKIGMDFLHPEAHDILRKAGVAVTPGSNRLRFDRGFIEEAVAKAPSEFVLHARNPAHHIPVGGNRMAICSVGSAPNVSDLEGGRRDGNAKDYDDLLRLTQIFNCVHVLAGYPVEPVDLPPETRHLDCLRSAAVLTDKFFHAYSLGRTRILDGIEIARIARGISEEQLSREPSLFSVVNTSSPLRLDNPMIEGCIEMARRNQPIAVTPFTLSGAMAPATIAGALVQQNAEALATIAFLQTVNPGTPCFYGGFTSNVDMKSGAPAFGTPEYAKAALAGGQLARRYRIPYRSSNVNASNCVDAQAAYESEMSIWAASLGHVNLMMHGAGWLEGGLTASFEKFVLDCELLQMMEAFLQPIVVDEDTLGFAAMADVGPGGHFFGTAHTLERYETAFYAPVLSDWRNFESWEEAGSEDATIRAHKLYRRLLAEFEPPPLDPAIKEELDAFVERRTREGGAKAA</sequence>
<dbReference type="Gene3D" id="3.20.20.480">
    <property type="entry name" value="Trimethylamine methyltransferase-like"/>
    <property type="match status" value="1"/>
</dbReference>
<dbReference type="STRING" id="560819.SAMN05428998_10660"/>
<dbReference type="AlphaFoldDB" id="A0A1Y6BKN5"/>
<dbReference type="EC" id="2.1.1.-" evidence="4"/>
<dbReference type="GO" id="GO:0015948">
    <property type="term" value="P:methanogenesis"/>
    <property type="evidence" value="ECO:0007669"/>
    <property type="project" value="UniProtKB-UniRule"/>
</dbReference>
<protein>
    <recommendedName>
        <fullName evidence="4">Methyltransferase</fullName>
        <ecNumber evidence="4">2.1.1.-</ecNumber>
    </recommendedName>
</protein>
<evidence type="ECO:0000256" key="2">
    <source>
        <dbReference type="ARBA" id="ARBA00022603"/>
    </source>
</evidence>
<dbReference type="RefSeq" id="WP_200808463.1">
    <property type="nucleotide sequence ID" value="NZ_FWZX01000006.1"/>
</dbReference>
<organism evidence="6 7">
    <name type="scientific">Tistlia consotensis USBA 355</name>
    <dbReference type="NCBI Taxonomy" id="560819"/>
    <lineage>
        <taxon>Bacteria</taxon>
        <taxon>Pseudomonadati</taxon>
        <taxon>Pseudomonadota</taxon>
        <taxon>Alphaproteobacteria</taxon>
        <taxon>Rhodospirillales</taxon>
        <taxon>Rhodovibrionaceae</taxon>
        <taxon>Tistlia</taxon>
    </lineage>
</organism>
<reference evidence="6 7" key="1">
    <citation type="submission" date="2017-04" db="EMBL/GenBank/DDBJ databases">
        <authorList>
            <person name="Afonso C.L."/>
            <person name="Miller P.J."/>
            <person name="Scott M.A."/>
            <person name="Spackman E."/>
            <person name="Goraichik I."/>
            <person name="Dimitrov K.M."/>
            <person name="Suarez D.L."/>
            <person name="Swayne D.E."/>
        </authorList>
    </citation>
    <scope>NUCLEOTIDE SEQUENCE [LARGE SCALE GENOMIC DNA]</scope>
    <source>
        <strain evidence="6 7">USBA 355</strain>
    </source>
</reference>
<proteinExistence type="inferred from homology"/>
<dbReference type="Proteomes" id="UP000192917">
    <property type="component" value="Unassembled WGS sequence"/>
</dbReference>
<evidence type="ECO:0000256" key="3">
    <source>
        <dbReference type="ARBA" id="ARBA00022679"/>
    </source>
</evidence>
<evidence type="ECO:0000313" key="7">
    <source>
        <dbReference type="Proteomes" id="UP000192917"/>
    </source>
</evidence>
<keyword evidence="3 4" id="KW-0808">Transferase</keyword>
<dbReference type="PIRSF" id="PIRSF037567">
    <property type="entry name" value="MTTB_MeTrfase"/>
    <property type="match status" value="1"/>
</dbReference>
<comment type="similarity">
    <text evidence="1 4">Belongs to the trimethylamine methyltransferase family.</text>
</comment>
<feature type="region of interest" description="Disordered" evidence="5">
    <location>
        <begin position="1"/>
        <end position="28"/>
    </location>
</feature>
<evidence type="ECO:0000313" key="6">
    <source>
        <dbReference type="EMBL" id="SMF16621.1"/>
    </source>
</evidence>
<feature type="compositionally biased region" description="Basic and acidic residues" evidence="5">
    <location>
        <begin position="1"/>
        <end position="17"/>
    </location>
</feature>